<evidence type="ECO:0000313" key="4">
    <source>
        <dbReference type="Proteomes" id="UP001304298"/>
    </source>
</evidence>
<dbReference type="InterPro" id="IPR025139">
    <property type="entry name" value="DUF4062"/>
</dbReference>
<keyword evidence="4" id="KW-1185">Reference proteome</keyword>
<feature type="domain" description="DUF4062" evidence="2">
    <location>
        <begin position="10"/>
        <end position="98"/>
    </location>
</feature>
<feature type="region of interest" description="Disordered" evidence="1">
    <location>
        <begin position="166"/>
        <end position="205"/>
    </location>
</feature>
<evidence type="ECO:0000256" key="1">
    <source>
        <dbReference type="SAM" id="MobiDB-lite"/>
    </source>
</evidence>
<dbReference type="EMBL" id="JAYFSI010000006">
    <property type="protein sequence ID" value="MEA5362884.1"/>
    <property type="molecule type" value="Genomic_DNA"/>
</dbReference>
<protein>
    <submittedName>
        <fullName evidence="3">DUF4062 domain-containing protein</fullName>
    </submittedName>
</protein>
<organism evidence="3 4">
    <name type="scientific">Amycolatopsis heterodermiae</name>
    <dbReference type="NCBI Taxonomy" id="3110235"/>
    <lineage>
        <taxon>Bacteria</taxon>
        <taxon>Bacillati</taxon>
        <taxon>Actinomycetota</taxon>
        <taxon>Actinomycetes</taxon>
        <taxon>Pseudonocardiales</taxon>
        <taxon>Pseudonocardiaceae</taxon>
        <taxon>Amycolatopsis</taxon>
    </lineage>
</organism>
<dbReference type="RefSeq" id="WP_323330646.1">
    <property type="nucleotide sequence ID" value="NZ_JAYFSI010000006.1"/>
</dbReference>
<dbReference type="Pfam" id="PF13271">
    <property type="entry name" value="DUF4062"/>
    <property type="match status" value="1"/>
</dbReference>
<dbReference type="Proteomes" id="UP001304298">
    <property type="component" value="Unassembled WGS sequence"/>
</dbReference>
<feature type="compositionally biased region" description="Polar residues" evidence="1">
    <location>
        <begin position="166"/>
        <end position="189"/>
    </location>
</feature>
<gene>
    <name evidence="3" type="ORF">VA596_25350</name>
</gene>
<accession>A0ABU5RB82</accession>
<feature type="compositionally biased region" description="Basic and acidic residues" evidence="1">
    <location>
        <begin position="191"/>
        <end position="202"/>
    </location>
</feature>
<evidence type="ECO:0000313" key="3">
    <source>
        <dbReference type="EMBL" id="MEA5362884.1"/>
    </source>
</evidence>
<proteinExistence type="predicted"/>
<reference evidence="3 4" key="1">
    <citation type="submission" date="2023-12" db="EMBL/GenBank/DDBJ databases">
        <title>Amycolatopsis sp. V23-08.</title>
        <authorList>
            <person name="Somphong A."/>
        </authorList>
    </citation>
    <scope>NUCLEOTIDE SEQUENCE [LARGE SCALE GENOMIC DNA]</scope>
    <source>
        <strain evidence="3 4">V23-08</strain>
    </source>
</reference>
<comment type="caution">
    <text evidence="3">The sequence shown here is derived from an EMBL/GenBank/DDBJ whole genome shotgun (WGS) entry which is preliminary data.</text>
</comment>
<name>A0ABU5RB82_9PSEU</name>
<evidence type="ECO:0000259" key="2">
    <source>
        <dbReference type="Pfam" id="PF13271"/>
    </source>
</evidence>
<sequence>MTGRRVSPRRVFLSHTSELRRLPAERSFVAAAESAVARAEDAVADMKYFPAIDQTPATVCRTAVQKADVYVLIAGFVYGSLVPGYPDKSYIELEFEAATEKRIPRLIFVIDKDTQGPAELFIDAIHGQRQANFRKRLSDAGLVSANVRTPDNLEALLLHSLTSSRSGSEMIGSRNSPKASRHTSTLPNTTRKRDPDTSKTPREVPINRPVVNVGATSSLLEGRLRSFYGEGACVVDGQSTTDTEWVALDQDTGNIRFDNLVPLGRKHRLRPAGHRSWQWSGNLRYKFSIDLTAENLLHQARKHFHQGTPALAFGCARLGETLSMRAPNEFEAQEDDGWAFLSQAMFYLPYRMDLELLEGIIGRICQWIEASPFCPRARRSDLLLSIANIYQDLGEWKRANDLYEIVLRDNLQTMSEAATLRRKVIGSFFERTDSQAVKGSFEIIDDLATPVDFRLSVAIARSWWDIERGDFGQALRHLNSFDFDEDSLEIASDYSPHNSLELKLTQAAALSNLQFDCTPQVDLVGRIVEAMSDIRLRPIFTDMIAPVILTPSLNRLISPLRSPMGTSTSLLNSLDAAAKKLINSPTGNLSGRPTWVD</sequence>